<evidence type="ECO:0000259" key="1">
    <source>
        <dbReference type="Pfam" id="PF26138"/>
    </source>
</evidence>
<proteinExistence type="predicted"/>
<comment type="caution">
    <text evidence="2">The sequence shown here is derived from an EMBL/GenBank/DDBJ whole genome shotgun (WGS) entry which is preliminary data.</text>
</comment>
<accession>A0A843VIZ7</accession>
<dbReference type="InterPro" id="IPR058353">
    <property type="entry name" value="DUF8040"/>
</dbReference>
<dbReference type="Proteomes" id="UP000652761">
    <property type="component" value="Unassembled WGS sequence"/>
</dbReference>
<dbReference type="AlphaFoldDB" id="A0A843VIZ7"/>
<dbReference type="EMBL" id="NMUH01001539">
    <property type="protein sequence ID" value="MQL93264.1"/>
    <property type="molecule type" value="Genomic_DNA"/>
</dbReference>
<evidence type="ECO:0000313" key="3">
    <source>
        <dbReference type="Proteomes" id="UP000652761"/>
    </source>
</evidence>
<evidence type="ECO:0000313" key="2">
    <source>
        <dbReference type="EMBL" id="MQL93264.1"/>
    </source>
</evidence>
<reference evidence="2" key="1">
    <citation type="submission" date="2017-07" db="EMBL/GenBank/DDBJ databases">
        <title>Taro Niue Genome Assembly and Annotation.</title>
        <authorList>
            <person name="Atibalentja N."/>
            <person name="Keating K."/>
            <person name="Fields C.J."/>
        </authorList>
    </citation>
    <scope>NUCLEOTIDE SEQUENCE</scope>
    <source>
        <strain evidence="2">Niue_2</strain>
        <tissue evidence="2">Leaf</tissue>
    </source>
</reference>
<dbReference type="Pfam" id="PF26138">
    <property type="entry name" value="DUF8040"/>
    <property type="match status" value="1"/>
</dbReference>
<sequence>MDEEDYWQEVDDTVILLHSSQVSSPAPGRSYSSFRVHPSIFVKLRDKLIEKGVLQDTKNMSATEQLAILLLEVGHGIGNRLLREWFQHSSETISRHFNNVLMGVLAI</sequence>
<protein>
    <recommendedName>
        <fullName evidence="1">DUF8040 domain-containing protein</fullName>
    </recommendedName>
</protein>
<name>A0A843VIZ7_COLES</name>
<dbReference type="OrthoDB" id="665395at2759"/>
<organism evidence="2 3">
    <name type="scientific">Colocasia esculenta</name>
    <name type="common">Wild taro</name>
    <name type="synonym">Arum esculentum</name>
    <dbReference type="NCBI Taxonomy" id="4460"/>
    <lineage>
        <taxon>Eukaryota</taxon>
        <taxon>Viridiplantae</taxon>
        <taxon>Streptophyta</taxon>
        <taxon>Embryophyta</taxon>
        <taxon>Tracheophyta</taxon>
        <taxon>Spermatophyta</taxon>
        <taxon>Magnoliopsida</taxon>
        <taxon>Liliopsida</taxon>
        <taxon>Araceae</taxon>
        <taxon>Aroideae</taxon>
        <taxon>Colocasieae</taxon>
        <taxon>Colocasia</taxon>
    </lineage>
</organism>
<keyword evidence="3" id="KW-1185">Reference proteome</keyword>
<feature type="domain" description="DUF8040" evidence="1">
    <location>
        <begin position="27"/>
        <end position="104"/>
    </location>
</feature>
<gene>
    <name evidence="2" type="ORF">Taro_025906</name>
</gene>